<dbReference type="GO" id="GO:0007264">
    <property type="term" value="P:small GTPase-mediated signal transduction"/>
    <property type="evidence" value="ECO:0007669"/>
    <property type="project" value="InterPro"/>
</dbReference>
<feature type="region of interest" description="Disordered" evidence="13">
    <location>
        <begin position="1811"/>
        <end position="1893"/>
    </location>
</feature>
<comment type="subunit">
    <text evidence="9">Interacts with nucleotide-free Rap1; functions as a guanine nucleotide exchange factor (GEF) for Rap1. Interacts (via DOCKER domain) with RAC1; functions as a guanine nucleotide exchange factor (GEF) for RAC1. Interacts with the SH3 domain of CRK. Interacts with FASLG. Interacts with ELMO2 and EPHA2; mediates activation of RAC1 by EPHA2. Interacts with USH1C (via PDZ 1 domain).</text>
</comment>
<dbReference type="InterPro" id="IPR026791">
    <property type="entry name" value="DOCK"/>
</dbReference>
<accession>A0A803KIM1</accession>
<organism evidence="16">
    <name type="scientific">Xenopus tropicalis</name>
    <name type="common">Western clawed frog</name>
    <name type="synonym">Silurana tropicalis</name>
    <dbReference type="NCBI Taxonomy" id="8364"/>
    <lineage>
        <taxon>Eukaryota</taxon>
        <taxon>Metazoa</taxon>
        <taxon>Chordata</taxon>
        <taxon>Craniata</taxon>
        <taxon>Vertebrata</taxon>
        <taxon>Euteleostomi</taxon>
        <taxon>Amphibia</taxon>
        <taxon>Batrachia</taxon>
        <taxon>Anura</taxon>
        <taxon>Pipoidea</taxon>
        <taxon>Pipidae</taxon>
        <taxon>Xenopodinae</taxon>
        <taxon>Xenopus</taxon>
        <taxon>Silurana</taxon>
    </lineage>
</organism>
<dbReference type="PROSITE" id="PS51650">
    <property type="entry name" value="C2_DOCK"/>
    <property type="match status" value="1"/>
</dbReference>
<dbReference type="FunFam" id="2.60.40.150:FF:000045">
    <property type="entry name" value="Dedicator of cytokinesis protein 4"/>
    <property type="match status" value="1"/>
</dbReference>
<dbReference type="Xenbase" id="XB-GENE-973748">
    <property type="gene designation" value="pomgnt2"/>
</dbReference>
<dbReference type="InterPro" id="IPR046770">
    <property type="entry name" value="DOCKER_Lobe_B"/>
</dbReference>
<dbReference type="Pfam" id="PF16172">
    <property type="entry name" value="DOCK_N"/>
    <property type="match status" value="1"/>
</dbReference>
<dbReference type="Gene3D" id="2.60.40.150">
    <property type="entry name" value="C2 domain"/>
    <property type="match status" value="1"/>
</dbReference>
<dbReference type="Pfam" id="PF20421">
    <property type="entry name" value="DHR-2_Lobe_C"/>
    <property type="match status" value="1"/>
</dbReference>
<dbReference type="InterPro" id="IPR027007">
    <property type="entry name" value="C2_DOCK-type_domain"/>
</dbReference>
<evidence type="ECO:0000256" key="1">
    <source>
        <dbReference type="ARBA" id="ARBA00004236"/>
    </source>
</evidence>
<dbReference type="PANTHER" id="PTHR45653:SF7">
    <property type="entry name" value="DEDICATOR OF CYTOKINESIS PROTEIN 4"/>
    <property type="match status" value="1"/>
</dbReference>
<keyword evidence="3" id="KW-1003">Cell membrane</keyword>
<comment type="function">
    <text evidence="7">Functions as a guanine nucleotide exchange factor (GEF) that promotes the exchange of GDP to GTP, converting inactive GDP-bound small GTPases into their active GTP-bound form. Involved in regulation of adherens junction between cells. Plays a role in cell migration.</text>
</comment>
<keyword evidence="6" id="KW-0472">Membrane</keyword>
<dbReference type="SUPFAM" id="SSF48371">
    <property type="entry name" value="ARM repeat"/>
    <property type="match status" value="1"/>
</dbReference>
<dbReference type="Pfam" id="PF23554">
    <property type="entry name" value="TPR_DOCK"/>
    <property type="match status" value="1"/>
</dbReference>
<protein>
    <recommendedName>
        <fullName evidence="10">Dedicator of cytokinesis protein 4</fullName>
    </recommendedName>
</protein>
<dbReference type="CDD" id="cd08695">
    <property type="entry name" value="C2_Dock-B"/>
    <property type="match status" value="1"/>
</dbReference>
<feature type="compositionally biased region" description="Low complexity" evidence="13">
    <location>
        <begin position="1659"/>
        <end position="1690"/>
    </location>
</feature>
<dbReference type="InterPro" id="IPR046773">
    <property type="entry name" value="DOCKER_Lobe_C"/>
</dbReference>
<sequence>MQLFCDKMVASFRATSQHGLTLEIGDTVQILEKCEGIYFFLCTLYFYGIFPSSYVHLKNACIKNKGQFEMVVPTEDAVITEMTSTLRDWGTMWKQLYVKNEGDLFHRLGHIMNEILDLRRQVLLGHLTHDRMKDVKRHITARLDWGNEQLGLDLVPRKEFAMVDPEEISITELYRLMEHRHRKKDTPVPASNHHLFVQMKSLMCSNLGEELEVIFSLYDSKESRPISERFFVRLNKNGLPKSPEKSERYSSLFIDLSSSDLRKDIFITVHIIRIGRMGAGEKKNSSNMQYRRPFGCAALSIADLLTGESKDDLVLKVYMCNTESDWYQIHENIIKKLNARYNLTGSNTGLAVSLQLLHGDIEQIRRDYSSVFTRGVSITRKLGFSDVIMPGEMRNDLYITIEKGEYEKGGKSVARNVQVSMVILNSEGQILKDYISFGSGEPPANEYHSFVLYHNNSPRWAELIKLPIPVDKFRGAHIRFEFRHCSTKEKGEKKLFGFCFVPLMQEDGRTFPDGTHELIVHKCEENTVFQDPCRYLKLSFLKGNQPGNNNQAVKYTKESFWITSFLCSSKLTQNGDMLDLLKWRMHPENIPHCLSKLKEIDGSEIVKFLQDTLDTLFGILNENSPKYGSKVFDCLVHIINLLQDSKFQHFKPVMDTYIEAHFSGALAYRDLIKVLKWYVDRIIEAERQEHIQDVLKAQEYIFKYIVQSRKLFSLTTGGQNEEEFRCCIQELLMSIRFFLSQESKGTSALSQSQAVFLNSFPTVYSELLKLFDVREVANLVRDTLGSLPTIMHADDSLQDVKLQCIAKTVESELYSNPESRFILLPVVMHHLHMHLQEQKDLGMCARILSNMFHLSKKSNSEIDVIVNSLLDILLRTILEITSRPQPSGSAMRLQFQDVTGEFVASLLSLLRQMTDRHYQQLLESFSSKDELRDFLLQIFTVFRILIRPEMFPKDWTVMRFVANNVIITTVLYLSDALRKNFLNDSFDYKIWDSYFYLAVIFINQSCLQLEMFTPSKMKKVLEKYGDMRVTMGCEIFSMWQNLGEHKLHFIPALIGPFLEVTLIPQPDLRNVMIPIFHDMMDWEQRRSGNFKQVEAKLIDKLDSLMSEGKGDETYRELFNSILLKKIERETWRESGVSLIATVTRLMERLLDYRDCMKMGEVDGKKIGCTVSLLNFYKTELNKEEMYIRYIHKLYDLHMKAQNFTEGAYTLLLYDELLEWSDRPLREFISYPMQTEWQRKEYLHMTIIQNFDRGKCWENGIILCRKLAEQYESYYDYRNLSKMRMMEASLYDKIMDQQRLEPEFFRVGFYGKKFPFFLRNKEFVCRGHDYERLEAFQQRMLTEFPHAIAMQHANQPDETIFQAEAQYLQIYAVTPIPETQEVLQRDGIPDNIKSFYKVNHIWRFRYDRPFHKGTKDKENEFKSLWVERTALTLVQSLPGISRWFEVEKREVVEMSPLENAIEVLENKNQQLRTLISQCQARQMQNINPLTMCLNGVIDAAVNGGVSRYQEAFFVKEYIFNHPEDGDKITRLRELMLEQAQILEFGLAVHEKFVPQDMRPLHKKMVDQFFVMKSSLGIQDFSTCVPPSPINFLNGSPRIPRNSAPAIMGPDAARVVPRRSPLSYPAVNRYSSSSLSSQASAEVSNLTGQSESSDEVFHMQPSPSTSSLSSTHSASPNVTSSAPSSARASPLLSDKHKHSRETSCLSPRERPCSAIFPIPAEPPQRVLFNHIGETTLPRSDPNLSAPEKGMHNYCATGNMFDGSVQSFTPSPVDCHPSMSNSPVLSGSCSSGISSLSRCSVSEMSGFESQIFDQSSYSISEEPSRKENKTPPPYSVYERTLRRPVPIPQCLSIPAPIDPPALPPKPGPVRPTSLENGKRTEPLPRPRPFPRKVSQL</sequence>
<reference evidence="16" key="2">
    <citation type="submission" date="2019-11" db="UniProtKB">
        <authorList>
            <consortium name="Ensembl"/>
        </authorList>
    </citation>
    <scope>IDENTIFICATION</scope>
</reference>
<dbReference type="InterPro" id="IPR042455">
    <property type="entry name" value="DOCK_N_sub1"/>
</dbReference>
<dbReference type="InterPro" id="IPR027357">
    <property type="entry name" value="DOCKER_dom"/>
</dbReference>
<dbReference type="GO" id="GO:0005829">
    <property type="term" value="C:cytosol"/>
    <property type="evidence" value="ECO:0007669"/>
    <property type="project" value="UniProtKB-SubCell"/>
</dbReference>
<dbReference type="InterPro" id="IPR043161">
    <property type="entry name" value="DOCK_C_lobe_A"/>
</dbReference>
<feature type="coiled-coil region" evidence="12">
    <location>
        <begin position="1453"/>
        <end position="1480"/>
    </location>
</feature>
<evidence type="ECO:0000256" key="6">
    <source>
        <dbReference type="ARBA" id="ARBA00023136"/>
    </source>
</evidence>
<comment type="similarity">
    <text evidence="11">Belongs to the DOCK family.</text>
</comment>
<dbReference type="Gene3D" id="1.20.58.740">
    <property type="match status" value="1"/>
</dbReference>
<evidence type="ECO:0000256" key="12">
    <source>
        <dbReference type="SAM" id="Coils"/>
    </source>
</evidence>
<dbReference type="FunFam" id="1.20.1270.350:FF:000001">
    <property type="entry name" value="dedicator of cytokinesis protein 4"/>
    <property type="match status" value="1"/>
</dbReference>
<dbReference type="Gene3D" id="2.30.30.40">
    <property type="entry name" value="SH3 Domains"/>
    <property type="match status" value="1"/>
</dbReference>
<dbReference type="PANTHER" id="PTHR45653">
    <property type="entry name" value="DEDICATOR OF CYTOKINESIS"/>
    <property type="match status" value="1"/>
</dbReference>
<dbReference type="Pfam" id="PF14429">
    <property type="entry name" value="DOCK-C2"/>
    <property type="match status" value="1"/>
</dbReference>
<dbReference type="InterPro" id="IPR037811">
    <property type="entry name" value="C2_Dock-B"/>
</dbReference>
<dbReference type="Pfam" id="PF20422">
    <property type="entry name" value="DHR-2_Lobe_B"/>
    <property type="match status" value="1"/>
</dbReference>
<dbReference type="InterPro" id="IPR016024">
    <property type="entry name" value="ARM-type_fold"/>
</dbReference>
<evidence type="ECO:0000259" key="14">
    <source>
        <dbReference type="PROSITE" id="PS51650"/>
    </source>
</evidence>
<dbReference type="FunFam" id="1.20.58.740:FF:000003">
    <property type="entry name" value="dedicator of cytokinesis protein 4"/>
    <property type="match status" value="1"/>
</dbReference>
<dbReference type="InterPro" id="IPR036028">
    <property type="entry name" value="SH3-like_dom_sf"/>
</dbReference>
<dbReference type="GO" id="GO:0005085">
    <property type="term" value="F:guanyl-nucleotide exchange factor activity"/>
    <property type="evidence" value="ECO:0007669"/>
    <property type="project" value="InterPro"/>
</dbReference>
<keyword evidence="5" id="KW-0597">Phosphoprotein</keyword>
<dbReference type="Gene3D" id="1.25.40.410">
    <property type="match status" value="1"/>
</dbReference>
<evidence type="ECO:0000256" key="7">
    <source>
        <dbReference type="ARBA" id="ARBA00055323"/>
    </source>
</evidence>
<name>A0A803KIM1_XENTR</name>
<dbReference type="InterPro" id="IPR056372">
    <property type="entry name" value="TPR_DOCK"/>
</dbReference>
<keyword evidence="12" id="KW-0175">Coiled coil</keyword>
<comment type="function">
    <text evidence="8">Has a higher guanine nucleotide exchange factor activity compared to other isoforms.</text>
</comment>
<dbReference type="GO" id="GO:0005886">
    <property type="term" value="C:plasma membrane"/>
    <property type="evidence" value="ECO:0007669"/>
    <property type="project" value="UniProtKB-SubCell"/>
</dbReference>
<evidence type="ECO:0000256" key="4">
    <source>
        <dbReference type="ARBA" id="ARBA00022490"/>
    </source>
</evidence>
<feature type="compositionally biased region" description="Pro residues" evidence="13">
    <location>
        <begin position="1853"/>
        <end position="1866"/>
    </location>
</feature>
<evidence type="ECO:0000313" key="16">
    <source>
        <dbReference type="Ensembl" id="ENSXETP00000047662"/>
    </source>
</evidence>
<feature type="domain" description="C2 DOCK-type" evidence="14">
    <location>
        <begin position="394"/>
        <end position="567"/>
    </location>
</feature>
<evidence type="ECO:0000256" key="11">
    <source>
        <dbReference type="PROSITE-ProRule" id="PRU00983"/>
    </source>
</evidence>
<evidence type="ECO:0000256" key="2">
    <source>
        <dbReference type="ARBA" id="ARBA00004514"/>
    </source>
</evidence>
<keyword evidence="4" id="KW-0963">Cytoplasm</keyword>
<reference evidence="16" key="1">
    <citation type="journal article" date="2010" name="Science">
        <title>The genome of the Western clawed frog Xenopus tropicalis.</title>
        <authorList>
            <person name="Hellsten U."/>
            <person name="Harland R.M."/>
            <person name="Gilchrist M.J."/>
            <person name="Hendrix D."/>
            <person name="Jurka J."/>
            <person name="Kapitonov V."/>
            <person name="Ovcharenko I."/>
            <person name="Putnam N.H."/>
            <person name="Shu S."/>
            <person name="Taher L."/>
            <person name="Blitz I.L."/>
            <person name="Blumberg B."/>
            <person name="Dichmann D.S."/>
            <person name="Dubchak I."/>
            <person name="Amaya E."/>
            <person name="Detter J.C."/>
            <person name="Fletcher R."/>
            <person name="Gerhard D.S."/>
            <person name="Goodstein D."/>
            <person name="Graves T."/>
            <person name="Grigoriev I.V."/>
            <person name="Grimwood J."/>
            <person name="Kawashima T."/>
            <person name="Lindquist E."/>
            <person name="Lucas S.M."/>
            <person name="Mead P.E."/>
            <person name="Mitros T."/>
            <person name="Ogino H."/>
            <person name="Ohta Y."/>
            <person name="Poliakov A.V."/>
            <person name="Pollet N."/>
            <person name="Robert J."/>
            <person name="Salamov A."/>
            <person name="Sater A.K."/>
            <person name="Schmutz J."/>
            <person name="Terry A."/>
            <person name="Vize P.D."/>
            <person name="Warren W.C."/>
            <person name="Wells D."/>
            <person name="Wills A."/>
            <person name="Wilson R.K."/>
            <person name="Zimmerman L.B."/>
            <person name="Zorn A.M."/>
            <person name="Grainger R."/>
            <person name="Grammer T."/>
            <person name="Khokha M.K."/>
            <person name="Richardson P.M."/>
            <person name="Rokhsar D.S."/>
        </authorList>
    </citation>
    <scope>NUCLEOTIDE SEQUENCE [LARGE SCALE GENOMIC DNA]</scope>
    <source>
        <strain evidence="16">Nigerian</strain>
    </source>
</reference>
<dbReference type="GO" id="GO:0043226">
    <property type="term" value="C:organelle"/>
    <property type="evidence" value="ECO:0007669"/>
    <property type="project" value="UniProtKB-ARBA"/>
</dbReference>
<dbReference type="Gene3D" id="1.20.1270.350">
    <property type="entry name" value="Dedicator of cytokinesis N-terminal subdomain"/>
    <property type="match status" value="1"/>
</dbReference>
<dbReference type="Bgee" id="ENSXETG00000022021">
    <property type="expression patterns" value="Expressed in egg cell and 12 other cell types or tissues"/>
</dbReference>
<evidence type="ECO:0000256" key="8">
    <source>
        <dbReference type="ARBA" id="ARBA00057780"/>
    </source>
</evidence>
<feature type="region of interest" description="Disordered" evidence="13">
    <location>
        <begin position="1635"/>
        <end position="1705"/>
    </location>
</feature>
<feature type="domain" description="DOCKER" evidence="15">
    <location>
        <begin position="1177"/>
        <end position="1583"/>
    </location>
</feature>
<evidence type="ECO:0000256" key="13">
    <source>
        <dbReference type="SAM" id="MobiDB-lite"/>
    </source>
</evidence>
<dbReference type="InterPro" id="IPR035892">
    <property type="entry name" value="C2_domain_sf"/>
</dbReference>
<dbReference type="InterPro" id="IPR043162">
    <property type="entry name" value="DOCK_C_lobe_C"/>
</dbReference>
<comment type="subcellular location">
    <subcellularLocation>
        <location evidence="1">Cell membrane</location>
    </subcellularLocation>
    <subcellularLocation>
        <location evidence="2">Cytoplasm</location>
        <location evidence="2">Cytosol</location>
    </subcellularLocation>
</comment>
<dbReference type="FunFam" id="1.25.40.410:FF:000003">
    <property type="entry name" value="Dedicator of cytokinesis protein 4"/>
    <property type="match status" value="1"/>
</dbReference>
<evidence type="ECO:0000256" key="5">
    <source>
        <dbReference type="ARBA" id="ARBA00022553"/>
    </source>
</evidence>
<dbReference type="SUPFAM" id="SSF50044">
    <property type="entry name" value="SH3-domain"/>
    <property type="match status" value="1"/>
</dbReference>
<proteinExistence type="inferred from homology"/>
<dbReference type="InterPro" id="IPR032376">
    <property type="entry name" value="DOCK_N"/>
</dbReference>
<dbReference type="GeneTree" id="ENSGT00940000160695"/>
<gene>
    <name evidence="16" type="primary">pomgnt2</name>
</gene>
<evidence type="ECO:0000256" key="10">
    <source>
        <dbReference type="ARBA" id="ARBA00072778"/>
    </source>
</evidence>
<evidence type="ECO:0000259" key="15">
    <source>
        <dbReference type="PROSITE" id="PS51651"/>
    </source>
</evidence>
<dbReference type="Ensembl" id="ENSXETT00000047662">
    <property type="protein sequence ID" value="ENSXETP00000047662"/>
    <property type="gene ID" value="ENSXETG00000022021"/>
</dbReference>
<dbReference type="PROSITE" id="PS51651">
    <property type="entry name" value="DOCKER"/>
    <property type="match status" value="1"/>
</dbReference>
<evidence type="ECO:0000256" key="3">
    <source>
        <dbReference type="ARBA" id="ARBA00022475"/>
    </source>
</evidence>
<evidence type="ECO:0000256" key="9">
    <source>
        <dbReference type="ARBA" id="ARBA00062994"/>
    </source>
</evidence>